<keyword evidence="1" id="KW-0812">Transmembrane</keyword>
<comment type="caution">
    <text evidence="2">The sequence shown here is derived from an EMBL/GenBank/DDBJ whole genome shotgun (WGS) entry which is preliminary data.</text>
</comment>
<keyword evidence="3" id="KW-1185">Reference proteome</keyword>
<dbReference type="SUPFAM" id="SSF54427">
    <property type="entry name" value="NTF2-like"/>
    <property type="match status" value="1"/>
</dbReference>
<protein>
    <recommendedName>
        <fullName evidence="4">DUF4829 domain-containing protein</fullName>
    </recommendedName>
</protein>
<sequence length="152" mass="17906">MRHKNTGKILLAIPVFVLTAILLINILFSSPDQHAINAVDEFYSFEQQGEFSSSWGMFHPWMKEKFAKGHYIQDRAHVFMNHFGVDTFSYSLSEPEELKNWKPVKEGPSFKNIYKINVTQTYKGKYGNFDIQQEVFAVKDKDEWTILWDYKK</sequence>
<dbReference type="OrthoDB" id="2720594at2"/>
<evidence type="ECO:0000256" key="1">
    <source>
        <dbReference type="SAM" id="Phobius"/>
    </source>
</evidence>
<organism evidence="2 3">
    <name type="scientific">Cytobacillus oceanisediminis</name>
    <dbReference type="NCBI Taxonomy" id="665099"/>
    <lineage>
        <taxon>Bacteria</taxon>
        <taxon>Bacillati</taxon>
        <taxon>Bacillota</taxon>
        <taxon>Bacilli</taxon>
        <taxon>Bacillales</taxon>
        <taxon>Bacillaceae</taxon>
        <taxon>Cytobacillus</taxon>
    </lineage>
</organism>
<dbReference type="GeneID" id="65402220"/>
<dbReference type="InterPro" id="IPR032710">
    <property type="entry name" value="NTF2-like_dom_sf"/>
</dbReference>
<accession>A0A562K2Q2</accession>
<gene>
    <name evidence="2" type="ORF">IQ19_00955</name>
</gene>
<keyword evidence="1" id="KW-1133">Transmembrane helix</keyword>
<evidence type="ECO:0000313" key="3">
    <source>
        <dbReference type="Proteomes" id="UP000318667"/>
    </source>
</evidence>
<reference evidence="2 3" key="1">
    <citation type="journal article" date="2015" name="Stand. Genomic Sci.">
        <title>Genomic Encyclopedia of Bacterial and Archaeal Type Strains, Phase III: the genomes of soil and plant-associated and newly described type strains.</title>
        <authorList>
            <person name="Whitman W.B."/>
            <person name="Woyke T."/>
            <person name="Klenk H.P."/>
            <person name="Zhou Y."/>
            <person name="Lilburn T.G."/>
            <person name="Beck B.J."/>
            <person name="De Vos P."/>
            <person name="Vandamme P."/>
            <person name="Eisen J.A."/>
            <person name="Garrity G."/>
            <person name="Hugenholtz P."/>
            <person name="Kyrpides N.C."/>
        </authorList>
    </citation>
    <scope>NUCLEOTIDE SEQUENCE [LARGE SCALE GENOMIC DNA]</scope>
    <source>
        <strain evidence="2 3">CGMCC 1.10115</strain>
    </source>
</reference>
<keyword evidence="1" id="KW-0472">Membrane</keyword>
<evidence type="ECO:0008006" key="4">
    <source>
        <dbReference type="Google" id="ProtNLM"/>
    </source>
</evidence>
<dbReference type="Proteomes" id="UP000318667">
    <property type="component" value="Unassembled WGS sequence"/>
</dbReference>
<dbReference type="EMBL" id="VLKI01000002">
    <property type="protein sequence ID" value="TWH89709.1"/>
    <property type="molecule type" value="Genomic_DNA"/>
</dbReference>
<feature type="transmembrane region" description="Helical" evidence="1">
    <location>
        <begin position="9"/>
        <end position="28"/>
    </location>
</feature>
<evidence type="ECO:0000313" key="2">
    <source>
        <dbReference type="EMBL" id="TWH89709.1"/>
    </source>
</evidence>
<dbReference type="RefSeq" id="WP_144540397.1">
    <property type="nucleotide sequence ID" value="NZ_CBCSDC010000010.1"/>
</dbReference>
<name>A0A562K2Q2_9BACI</name>
<proteinExistence type="predicted"/>
<dbReference type="AlphaFoldDB" id="A0A562K2Q2"/>